<dbReference type="EMBL" id="MU150321">
    <property type="protein sequence ID" value="KAF9459210.1"/>
    <property type="molecule type" value="Genomic_DNA"/>
</dbReference>
<name>A0A9P5XYQ5_9AGAR</name>
<accession>A0A9P5XYQ5</accession>
<protein>
    <submittedName>
        <fullName evidence="2">Uncharacterized protein</fullName>
    </submittedName>
</protein>
<sequence>MQPFSSHVTRFSFSGIFPVFFSVIIFNIGRVGGVRRYNAENLLGVPPPYHTRAHNGRVSLSQHRLLFPYALRHFVSHV</sequence>
<keyword evidence="1" id="KW-0812">Transmembrane</keyword>
<comment type="caution">
    <text evidence="2">The sequence shown here is derived from an EMBL/GenBank/DDBJ whole genome shotgun (WGS) entry which is preliminary data.</text>
</comment>
<proteinExistence type="predicted"/>
<organism evidence="2 3">
    <name type="scientific">Collybia nuda</name>
    <dbReference type="NCBI Taxonomy" id="64659"/>
    <lineage>
        <taxon>Eukaryota</taxon>
        <taxon>Fungi</taxon>
        <taxon>Dikarya</taxon>
        <taxon>Basidiomycota</taxon>
        <taxon>Agaricomycotina</taxon>
        <taxon>Agaricomycetes</taxon>
        <taxon>Agaricomycetidae</taxon>
        <taxon>Agaricales</taxon>
        <taxon>Tricholomatineae</taxon>
        <taxon>Clitocybaceae</taxon>
        <taxon>Collybia</taxon>
    </lineage>
</organism>
<keyword evidence="3" id="KW-1185">Reference proteome</keyword>
<gene>
    <name evidence="2" type="ORF">BDZ94DRAFT_1268842</name>
</gene>
<evidence type="ECO:0000256" key="1">
    <source>
        <dbReference type="SAM" id="Phobius"/>
    </source>
</evidence>
<dbReference type="AlphaFoldDB" id="A0A9P5XYQ5"/>
<evidence type="ECO:0000313" key="3">
    <source>
        <dbReference type="Proteomes" id="UP000807353"/>
    </source>
</evidence>
<dbReference type="Proteomes" id="UP000807353">
    <property type="component" value="Unassembled WGS sequence"/>
</dbReference>
<keyword evidence="1" id="KW-0472">Membrane</keyword>
<evidence type="ECO:0000313" key="2">
    <source>
        <dbReference type="EMBL" id="KAF9459210.1"/>
    </source>
</evidence>
<keyword evidence="1" id="KW-1133">Transmembrane helix</keyword>
<reference evidence="2" key="1">
    <citation type="submission" date="2020-11" db="EMBL/GenBank/DDBJ databases">
        <authorList>
            <consortium name="DOE Joint Genome Institute"/>
            <person name="Ahrendt S."/>
            <person name="Riley R."/>
            <person name="Andreopoulos W."/>
            <person name="Labutti K."/>
            <person name="Pangilinan J."/>
            <person name="Ruiz-Duenas F.J."/>
            <person name="Barrasa J.M."/>
            <person name="Sanchez-Garcia M."/>
            <person name="Camarero S."/>
            <person name="Miyauchi S."/>
            <person name="Serrano A."/>
            <person name="Linde D."/>
            <person name="Babiker R."/>
            <person name="Drula E."/>
            <person name="Ayuso-Fernandez I."/>
            <person name="Pacheco R."/>
            <person name="Padilla G."/>
            <person name="Ferreira P."/>
            <person name="Barriuso J."/>
            <person name="Kellner H."/>
            <person name="Castanera R."/>
            <person name="Alfaro M."/>
            <person name="Ramirez L."/>
            <person name="Pisabarro A.G."/>
            <person name="Kuo A."/>
            <person name="Tritt A."/>
            <person name="Lipzen A."/>
            <person name="He G."/>
            <person name="Yan M."/>
            <person name="Ng V."/>
            <person name="Cullen D."/>
            <person name="Martin F."/>
            <person name="Rosso M.-N."/>
            <person name="Henrissat B."/>
            <person name="Hibbett D."/>
            <person name="Martinez A.T."/>
            <person name="Grigoriev I.V."/>
        </authorList>
    </citation>
    <scope>NUCLEOTIDE SEQUENCE</scope>
    <source>
        <strain evidence="2">CBS 247.69</strain>
    </source>
</reference>
<feature type="transmembrane region" description="Helical" evidence="1">
    <location>
        <begin position="12"/>
        <end position="29"/>
    </location>
</feature>